<evidence type="ECO:0000256" key="1">
    <source>
        <dbReference type="SAM" id="MobiDB-lite"/>
    </source>
</evidence>
<sequence length="216" mass="23993">MTMTTRIALNFLRARSMSFSFVGSRTECMGWGTRVEGVPIVFADGRLSGEMWMGETAESIACELDERPRDTVPSFWRARPISLLTTHHHHLSCYRNMLLLTMTTLMMTEELPPAFGQMEGLNITNDFICLLLSPDYLPPSAAPTAMKPVRSIQSSGVLAVSKIKTTLTRKRKADSEPLSPRGPSTSSNYPSSYQNKSYGNGDENKDPSSHKDVNLI</sequence>
<protein>
    <submittedName>
        <fullName evidence="2">Uncharacterized protein</fullName>
    </submittedName>
</protein>
<proteinExistence type="predicted"/>
<evidence type="ECO:0000313" key="3">
    <source>
        <dbReference type="Proteomes" id="UP000219338"/>
    </source>
</evidence>
<evidence type="ECO:0000313" key="2">
    <source>
        <dbReference type="EMBL" id="SJL04318.1"/>
    </source>
</evidence>
<reference evidence="3" key="1">
    <citation type="journal article" date="2017" name="Nat. Ecol. Evol.">
        <title>Genome expansion and lineage-specific genetic innovations in the forest pathogenic fungi Armillaria.</title>
        <authorList>
            <person name="Sipos G."/>
            <person name="Prasanna A.N."/>
            <person name="Walter M.C."/>
            <person name="O'Connor E."/>
            <person name="Balint B."/>
            <person name="Krizsan K."/>
            <person name="Kiss B."/>
            <person name="Hess J."/>
            <person name="Varga T."/>
            <person name="Slot J."/>
            <person name="Riley R."/>
            <person name="Boka B."/>
            <person name="Rigling D."/>
            <person name="Barry K."/>
            <person name="Lee J."/>
            <person name="Mihaltcheva S."/>
            <person name="LaButti K."/>
            <person name="Lipzen A."/>
            <person name="Waldron R."/>
            <person name="Moloney N.M."/>
            <person name="Sperisen C."/>
            <person name="Kredics L."/>
            <person name="Vagvoelgyi C."/>
            <person name="Patrignani A."/>
            <person name="Fitzpatrick D."/>
            <person name="Nagy I."/>
            <person name="Doyle S."/>
            <person name="Anderson J.B."/>
            <person name="Grigoriev I.V."/>
            <person name="Gueldener U."/>
            <person name="Muensterkoetter M."/>
            <person name="Nagy L.G."/>
        </authorList>
    </citation>
    <scope>NUCLEOTIDE SEQUENCE [LARGE SCALE GENOMIC DNA]</scope>
    <source>
        <strain evidence="3">C18/9</strain>
    </source>
</reference>
<feature type="compositionally biased region" description="Basic and acidic residues" evidence="1">
    <location>
        <begin position="202"/>
        <end position="216"/>
    </location>
</feature>
<gene>
    <name evidence="2" type="ORF">ARMOST_07683</name>
</gene>
<feature type="region of interest" description="Disordered" evidence="1">
    <location>
        <begin position="166"/>
        <end position="216"/>
    </location>
</feature>
<dbReference type="EMBL" id="FUEG01000005">
    <property type="protein sequence ID" value="SJL04318.1"/>
    <property type="molecule type" value="Genomic_DNA"/>
</dbReference>
<name>A0A284R6G5_ARMOS</name>
<feature type="compositionally biased region" description="Polar residues" evidence="1">
    <location>
        <begin position="182"/>
        <end position="198"/>
    </location>
</feature>
<dbReference type="Proteomes" id="UP000219338">
    <property type="component" value="Unassembled WGS sequence"/>
</dbReference>
<organism evidence="2 3">
    <name type="scientific">Armillaria ostoyae</name>
    <name type="common">Armillaria root rot fungus</name>
    <dbReference type="NCBI Taxonomy" id="47428"/>
    <lineage>
        <taxon>Eukaryota</taxon>
        <taxon>Fungi</taxon>
        <taxon>Dikarya</taxon>
        <taxon>Basidiomycota</taxon>
        <taxon>Agaricomycotina</taxon>
        <taxon>Agaricomycetes</taxon>
        <taxon>Agaricomycetidae</taxon>
        <taxon>Agaricales</taxon>
        <taxon>Marasmiineae</taxon>
        <taxon>Physalacriaceae</taxon>
        <taxon>Armillaria</taxon>
    </lineage>
</organism>
<keyword evidence="3" id="KW-1185">Reference proteome</keyword>
<dbReference type="AlphaFoldDB" id="A0A284R6G5"/>
<accession>A0A284R6G5</accession>